<reference evidence="6 7" key="1">
    <citation type="submission" date="2024-11" db="EMBL/GenBank/DDBJ databases">
        <title>A near-complete genome assembly of Cinchona calisaya.</title>
        <authorList>
            <person name="Lian D.C."/>
            <person name="Zhao X.W."/>
            <person name="Wei L."/>
        </authorList>
    </citation>
    <scope>NUCLEOTIDE SEQUENCE [LARGE SCALE GENOMIC DNA]</scope>
    <source>
        <tissue evidence="6">Nenye</tissue>
    </source>
</reference>
<protein>
    <recommendedName>
        <fullName evidence="5">Bromo domain-containing protein</fullName>
    </recommendedName>
</protein>
<dbReference type="PRINTS" id="PR00503">
    <property type="entry name" value="BROMODOMAIN"/>
</dbReference>
<comment type="caution">
    <text evidence="6">The sequence shown here is derived from an EMBL/GenBank/DDBJ whole genome shotgun (WGS) entry which is preliminary data.</text>
</comment>
<feature type="region of interest" description="Disordered" evidence="4">
    <location>
        <begin position="1000"/>
        <end position="1030"/>
    </location>
</feature>
<feature type="region of interest" description="Disordered" evidence="4">
    <location>
        <begin position="577"/>
        <end position="661"/>
    </location>
</feature>
<dbReference type="InterPro" id="IPR018359">
    <property type="entry name" value="Bromodomain_CS"/>
</dbReference>
<dbReference type="InterPro" id="IPR036427">
    <property type="entry name" value="Bromodomain-like_sf"/>
</dbReference>
<proteinExistence type="predicted"/>
<gene>
    <name evidence="6" type="ORF">ACH5RR_022617</name>
</gene>
<dbReference type="Pfam" id="PF03004">
    <property type="entry name" value="Transposase_24"/>
    <property type="match status" value="1"/>
</dbReference>
<evidence type="ECO:0000256" key="4">
    <source>
        <dbReference type="SAM" id="MobiDB-lite"/>
    </source>
</evidence>
<feature type="coiled-coil region" evidence="3">
    <location>
        <begin position="950"/>
        <end position="977"/>
    </location>
</feature>
<evidence type="ECO:0000256" key="1">
    <source>
        <dbReference type="ARBA" id="ARBA00023117"/>
    </source>
</evidence>
<dbReference type="PROSITE" id="PS00633">
    <property type="entry name" value="BROMODOMAIN_1"/>
    <property type="match status" value="1"/>
</dbReference>
<sequence>MKRKRGSGRRKPRKNPVGIKNASKNSAFNDAEDQSNGRGCGNDGFDPTMKAETTQGNATMRSHSQGLNERAFLGETNSGNSIHDDNLLKSVACLAAKLSRAAGSSTADPSENSLPLQGENMQGKKPSVLHQDPQRNEQELNAALMVIKKIMKMDAAKQFNVPVDPTALGIPDYFDIIDTPMDFGTICQNIELGLKYRDSMDVYKDVQLIWDNCSKYNKKGDYILELMNRVKSNFIRCWNGAGLFRQQEEVDNGHLETNLQDATDCFTRHNKDGHMFPKGSMINKSIHEDRPDLVSLCQVQQQEYSPCFSHTQSQHISSQCHCEWQLEFQSFHPHCSRHLESTMGRNLGKHMCGGGPICGKNYSQRQDEIRPHQEFPHQCSPGCGTQCHPRERPYKYQSSSSRLQSSTLLAGRDTQIAGHVHLPIHGVSSSSTCNKCEHACNSVPVSYDANHQKHYQMCPCLTHEHQSLPRCCDQYPPHQNACQCCPNSNHMHDTQPHVKNAGNPGHSHMHSSMEPTAKHIEGKLIYPMDPVTDGSSHQQQCQMAPNQVPSSSMMHNHSYQPLGKSCQWQLDVGRPEASLPLDRPNIVGTEHSNVPPHVESTVRRETEYSDDCSDNQEFQIGPSELQSTSLDHSDQQKEDGPQCDPSSSLPEPSPPHGGANTINAVAVSVHMDSPCLERKTRGRGPTRCLKLLVKGKPISVTTNELGQPIGPEASKLITFLGTLARTGDLAPLTYVDWRGVPEENKEKMWEEVQTRFDIDPNSKTWVIKSLGKKWRDWKSKLKTAHYITHTTDEERLADRDERVLPEQWAYLVSHWSSEEAEKRSARNKANRAKQIFGHITGTKSFARIREEQRVKRPDGKAPSRAELFILTRTRKDGKPVNEASSAVITQLHELGSQQQDASQNSTVRGDIFSEVVGRDKRGSVRCSGLGPSPSDFIGAKPSQSGAMKLVPEANDEVRQMKERLVAMEQTCAQMAQQMSTMMSMMSSMQNNTPVDNVLGVVPNGSGTPKGSPDQKVQSAPLRRTGRKGKI</sequence>
<accession>A0ABD2ZBN8</accession>
<feature type="region of interest" description="Disordered" evidence="4">
    <location>
        <begin position="1"/>
        <end position="64"/>
    </location>
</feature>
<evidence type="ECO:0000256" key="2">
    <source>
        <dbReference type="PROSITE-ProRule" id="PRU00035"/>
    </source>
</evidence>
<dbReference type="PANTHER" id="PTHR47809:SF2">
    <property type="entry name" value="DNA-BINDING BROMODOMAIN-CONTAINING PROTEIN"/>
    <property type="match status" value="1"/>
</dbReference>
<evidence type="ECO:0000313" key="7">
    <source>
        <dbReference type="Proteomes" id="UP001630127"/>
    </source>
</evidence>
<evidence type="ECO:0000313" key="6">
    <source>
        <dbReference type="EMBL" id="KAL3515715.1"/>
    </source>
</evidence>
<feature type="compositionally biased region" description="Polar residues" evidence="4">
    <location>
        <begin position="51"/>
        <end position="64"/>
    </location>
</feature>
<keyword evidence="1 2" id="KW-0103">Bromodomain</keyword>
<dbReference type="Gene3D" id="1.20.920.10">
    <property type="entry name" value="Bromodomain-like"/>
    <property type="match status" value="1"/>
</dbReference>
<dbReference type="Proteomes" id="UP001630127">
    <property type="component" value="Unassembled WGS sequence"/>
</dbReference>
<keyword evidence="3" id="KW-0175">Coiled coil</keyword>
<dbReference type="AlphaFoldDB" id="A0ABD2ZBN8"/>
<dbReference type="Pfam" id="PF00439">
    <property type="entry name" value="Bromodomain"/>
    <property type="match status" value="1"/>
</dbReference>
<feature type="domain" description="Bromo" evidence="5">
    <location>
        <begin position="151"/>
        <end position="224"/>
    </location>
</feature>
<dbReference type="PANTHER" id="PTHR47809">
    <property type="entry name" value="DNA-BINDING BROMODOMAIN-CONTAINING PROTEIN"/>
    <property type="match status" value="1"/>
</dbReference>
<dbReference type="InterPro" id="IPR001487">
    <property type="entry name" value="Bromodomain"/>
</dbReference>
<feature type="compositionally biased region" description="Polar residues" evidence="4">
    <location>
        <begin position="533"/>
        <end position="559"/>
    </location>
</feature>
<dbReference type="PROSITE" id="PS50014">
    <property type="entry name" value="BROMODOMAIN_2"/>
    <property type="match status" value="1"/>
</dbReference>
<dbReference type="EMBL" id="JBJUIK010000010">
    <property type="protein sequence ID" value="KAL3515715.1"/>
    <property type="molecule type" value="Genomic_DNA"/>
</dbReference>
<keyword evidence="7" id="KW-1185">Reference proteome</keyword>
<feature type="region of interest" description="Disordered" evidence="4">
    <location>
        <begin position="101"/>
        <end position="133"/>
    </location>
</feature>
<feature type="compositionally biased region" description="Basic residues" evidence="4">
    <location>
        <begin position="1"/>
        <end position="14"/>
    </location>
</feature>
<organism evidence="6 7">
    <name type="scientific">Cinchona calisaya</name>
    <dbReference type="NCBI Taxonomy" id="153742"/>
    <lineage>
        <taxon>Eukaryota</taxon>
        <taxon>Viridiplantae</taxon>
        <taxon>Streptophyta</taxon>
        <taxon>Embryophyta</taxon>
        <taxon>Tracheophyta</taxon>
        <taxon>Spermatophyta</taxon>
        <taxon>Magnoliopsida</taxon>
        <taxon>eudicotyledons</taxon>
        <taxon>Gunneridae</taxon>
        <taxon>Pentapetalae</taxon>
        <taxon>asterids</taxon>
        <taxon>lamiids</taxon>
        <taxon>Gentianales</taxon>
        <taxon>Rubiaceae</taxon>
        <taxon>Cinchonoideae</taxon>
        <taxon>Cinchoneae</taxon>
        <taxon>Cinchona</taxon>
    </lineage>
</organism>
<dbReference type="InterPro" id="IPR004252">
    <property type="entry name" value="Probable_transposase_24"/>
</dbReference>
<feature type="compositionally biased region" description="Polar residues" evidence="4">
    <location>
        <begin position="102"/>
        <end position="115"/>
    </location>
</feature>
<feature type="compositionally biased region" description="Basic and acidic residues" evidence="4">
    <location>
        <begin position="631"/>
        <end position="640"/>
    </location>
</feature>
<feature type="region of interest" description="Disordered" evidence="4">
    <location>
        <begin position="531"/>
        <end position="560"/>
    </location>
</feature>
<evidence type="ECO:0000259" key="5">
    <source>
        <dbReference type="PROSITE" id="PS50014"/>
    </source>
</evidence>
<dbReference type="SUPFAM" id="SSF47370">
    <property type="entry name" value="Bromodomain"/>
    <property type="match status" value="1"/>
</dbReference>
<evidence type="ECO:0000256" key="3">
    <source>
        <dbReference type="SAM" id="Coils"/>
    </source>
</evidence>
<name>A0ABD2ZBN8_9GENT</name>
<dbReference type="SMART" id="SM00297">
    <property type="entry name" value="BROMO"/>
    <property type="match status" value="1"/>
</dbReference>
<feature type="region of interest" description="Disordered" evidence="4">
    <location>
        <begin position="922"/>
        <end position="942"/>
    </location>
</feature>